<evidence type="ECO:0000256" key="10">
    <source>
        <dbReference type="PIRSR" id="PIRSR000077-4"/>
    </source>
</evidence>
<evidence type="ECO:0000256" key="2">
    <source>
        <dbReference type="ARBA" id="ARBA00020570"/>
    </source>
</evidence>
<evidence type="ECO:0000313" key="12">
    <source>
        <dbReference type="EMBL" id="RGC10428.1"/>
    </source>
</evidence>
<dbReference type="InterPro" id="IPR036249">
    <property type="entry name" value="Thioredoxin-like_sf"/>
</dbReference>
<sequence length="104" mass="11900">MSNVIHAKEAEFNELIQKEELVLVDFFATWCGPCKMLAPEIEKLADEFKGKAKIVKVDVDQEQALAMRYGVQSIPTLIVFKNGVQAEQRLGYQPYPKLKEMLNR</sequence>
<gene>
    <name evidence="12" type="primary">trxA</name>
    <name evidence="12" type="ORF">DXA38_19475</name>
</gene>
<dbReference type="PROSITE" id="PS51352">
    <property type="entry name" value="THIOREDOXIN_2"/>
    <property type="match status" value="1"/>
</dbReference>
<dbReference type="GO" id="GO:0015035">
    <property type="term" value="F:protein-disulfide reductase activity"/>
    <property type="evidence" value="ECO:0007669"/>
    <property type="project" value="UniProtKB-UniRule"/>
</dbReference>
<dbReference type="Proteomes" id="UP000260025">
    <property type="component" value="Unassembled WGS sequence"/>
</dbReference>
<accession>A0A3E2VIB1</accession>
<dbReference type="SUPFAM" id="SSF52833">
    <property type="entry name" value="Thioredoxin-like"/>
    <property type="match status" value="1"/>
</dbReference>
<evidence type="ECO:0000256" key="6">
    <source>
        <dbReference type="ARBA" id="ARBA00023284"/>
    </source>
</evidence>
<evidence type="ECO:0000313" key="13">
    <source>
        <dbReference type="Proteomes" id="UP000260025"/>
    </source>
</evidence>
<evidence type="ECO:0000259" key="11">
    <source>
        <dbReference type="PROSITE" id="PS51352"/>
    </source>
</evidence>
<evidence type="ECO:0000256" key="8">
    <source>
        <dbReference type="PIRNR" id="PIRNR000077"/>
    </source>
</evidence>
<feature type="site" description="Deprotonates C-terminal active site Cys" evidence="9">
    <location>
        <position position="25"/>
    </location>
</feature>
<keyword evidence="5 10" id="KW-1015">Disulfide bond</keyword>
<feature type="domain" description="Thioredoxin" evidence="11">
    <location>
        <begin position="1"/>
        <end position="104"/>
    </location>
</feature>
<proteinExistence type="inferred from homology"/>
<dbReference type="GO" id="GO:0005737">
    <property type="term" value="C:cytoplasm"/>
    <property type="evidence" value="ECO:0007669"/>
    <property type="project" value="TreeGrafter"/>
</dbReference>
<evidence type="ECO:0000256" key="3">
    <source>
        <dbReference type="ARBA" id="ARBA00022448"/>
    </source>
</evidence>
<dbReference type="OrthoDB" id="9790390at2"/>
<dbReference type="AlphaFoldDB" id="A0A3E2VIB1"/>
<reference evidence="12 13" key="1">
    <citation type="submission" date="2018-08" db="EMBL/GenBank/DDBJ databases">
        <title>A genome reference for cultivated species of the human gut microbiota.</title>
        <authorList>
            <person name="Zou Y."/>
            <person name="Xue W."/>
            <person name="Luo G."/>
        </authorList>
    </citation>
    <scope>NUCLEOTIDE SEQUENCE [LARGE SCALE GENOMIC DNA]</scope>
    <source>
        <strain evidence="12 13">OF01-2LB</strain>
    </source>
</reference>
<dbReference type="RefSeq" id="WP_117444636.1">
    <property type="nucleotide sequence ID" value="NZ_JAJFEN010000043.1"/>
</dbReference>
<name>A0A3E2VIB1_CLOIN</name>
<keyword evidence="4" id="KW-0249">Electron transport</keyword>
<feature type="site" description="Contributes to redox potential value" evidence="9">
    <location>
        <position position="33"/>
    </location>
</feature>
<comment type="similarity">
    <text evidence="1 8">Belongs to the thioredoxin family.</text>
</comment>
<organism evidence="12 13">
    <name type="scientific">Clostridium innocuum</name>
    <dbReference type="NCBI Taxonomy" id="1522"/>
    <lineage>
        <taxon>Bacteria</taxon>
        <taxon>Bacillati</taxon>
        <taxon>Bacillota</taxon>
        <taxon>Clostridia</taxon>
        <taxon>Eubacteriales</taxon>
        <taxon>Clostridiaceae</taxon>
        <taxon>Clostridium</taxon>
    </lineage>
</organism>
<comment type="caution">
    <text evidence="12">The sequence shown here is derived from an EMBL/GenBank/DDBJ whole genome shotgun (WGS) entry which is preliminary data.</text>
</comment>
<dbReference type="InterPro" id="IPR005746">
    <property type="entry name" value="Thioredoxin"/>
</dbReference>
<feature type="disulfide bond" description="Redox-active" evidence="10">
    <location>
        <begin position="31"/>
        <end position="34"/>
    </location>
</feature>
<evidence type="ECO:0000256" key="5">
    <source>
        <dbReference type="ARBA" id="ARBA00023157"/>
    </source>
</evidence>
<keyword evidence="6 10" id="KW-0676">Redox-active center</keyword>
<dbReference type="PIRSF" id="PIRSF000077">
    <property type="entry name" value="Thioredoxin"/>
    <property type="match status" value="1"/>
</dbReference>
<dbReference type="InterPro" id="IPR013766">
    <property type="entry name" value="Thioredoxin_domain"/>
</dbReference>
<dbReference type="FunFam" id="3.40.30.10:FF:000001">
    <property type="entry name" value="Thioredoxin"/>
    <property type="match status" value="1"/>
</dbReference>
<evidence type="ECO:0000256" key="4">
    <source>
        <dbReference type="ARBA" id="ARBA00022982"/>
    </source>
</evidence>
<evidence type="ECO:0000256" key="9">
    <source>
        <dbReference type="PIRSR" id="PIRSR000077-1"/>
    </source>
</evidence>
<feature type="site" description="Contributes to redox potential value" evidence="9">
    <location>
        <position position="32"/>
    </location>
</feature>
<dbReference type="InterPro" id="IPR017937">
    <property type="entry name" value="Thioredoxin_CS"/>
</dbReference>
<evidence type="ECO:0000256" key="7">
    <source>
        <dbReference type="NCBIfam" id="TIGR01068"/>
    </source>
</evidence>
<feature type="active site" description="Nucleophile" evidence="9">
    <location>
        <position position="34"/>
    </location>
</feature>
<dbReference type="Pfam" id="PF00085">
    <property type="entry name" value="Thioredoxin"/>
    <property type="match status" value="1"/>
</dbReference>
<dbReference type="Gene3D" id="3.40.30.10">
    <property type="entry name" value="Glutaredoxin"/>
    <property type="match status" value="1"/>
</dbReference>
<dbReference type="PROSITE" id="PS00194">
    <property type="entry name" value="THIOREDOXIN_1"/>
    <property type="match status" value="1"/>
</dbReference>
<dbReference type="EMBL" id="QVEV01000043">
    <property type="protein sequence ID" value="RGC10428.1"/>
    <property type="molecule type" value="Genomic_DNA"/>
</dbReference>
<dbReference type="PANTHER" id="PTHR45663:SF11">
    <property type="entry name" value="GEO12009P1"/>
    <property type="match status" value="1"/>
</dbReference>
<dbReference type="PRINTS" id="PR00421">
    <property type="entry name" value="THIOREDOXIN"/>
</dbReference>
<dbReference type="CDD" id="cd02947">
    <property type="entry name" value="TRX_family"/>
    <property type="match status" value="1"/>
</dbReference>
<feature type="active site" description="Nucleophile" evidence="9">
    <location>
        <position position="31"/>
    </location>
</feature>
<protein>
    <recommendedName>
        <fullName evidence="2 7">Thioredoxin</fullName>
    </recommendedName>
</protein>
<evidence type="ECO:0000256" key="1">
    <source>
        <dbReference type="ARBA" id="ARBA00008987"/>
    </source>
</evidence>
<dbReference type="NCBIfam" id="TIGR01068">
    <property type="entry name" value="thioredoxin"/>
    <property type="match status" value="1"/>
</dbReference>
<dbReference type="PANTHER" id="PTHR45663">
    <property type="entry name" value="GEO12009P1"/>
    <property type="match status" value="1"/>
</dbReference>
<keyword evidence="3" id="KW-0813">Transport</keyword>